<proteinExistence type="predicted"/>
<dbReference type="STRING" id="578462.A0A0L0T723"/>
<dbReference type="InterPro" id="IPR036322">
    <property type="entry name" value="WD40_repeat_dom_sf"/>
</dbReference>
<dbReference type="PANTHER" id="PTHR13720">
    <property type="entry name" value="WD-40 REPEAT PROTEIN"/>
    <property type="match status" value="1"/>
</dbReference>
<accession>A0A0L0T723</accession>
<dbReference type="OrthoDB" id="10251741at2759"/>
<dbReference type="InterPro" id="IPR050630">
    <property type="entry name" value="WD_repeat_EMAP"/>
</dbReference>
<feature type="transmembrane region" description="Helical" evidence="3">
    <location>
        <begin position="57"/>
        <end position="77"/>
    </location>
</feature>
<dbReference type="InterPro" id="IPR001680">
    <property type="entry name" value="WD40_rpt"/>
</dbReference>
<keyword evidence="3" id="KW-0472">Membrane</keyword>
<dbReference type="InterPro" id="IPR019775">
    <property type="entry name" value="WD40_repeat_CS"/>
</dbReference>
<evidence type="ECO:0000256" key="3">
    <source>
        <dbReference type="SAM" id="Phobius"/>
    </source>
</evidence>
<protein>
    <recommendedName>
        <fullName evidence="6">Anaphase-promoting complex subunit 4 WD40 domain-containing protein</fullName>
    </recommendedName>
</protein>
<reference evidence="5" key="2">
    <citation type="submission" date="2009-11" db="EMBL/GenBank/DDBJ databases">
        <title>The Genome Sequence of Allomyces macrogynus strain ATCC 38327.</title>
        <authorList>
            <consortium name="The Broad Institute Genome Sequencing Platform"/>
            <person name="Russ C."/>
            <person name="Cuomo C."/>
            <person name="Shea T."/>
            <person name="Young S.K."/>
            <person name="Zeng Q."/>
            <person name="Koehrsen M."/>
            <person name="Haas B."/>
            <person name="Borodovsky M."/>
            <person name="Guigo R."/>
            <person name="Alvarado L."/>
            <person name="Berlin A."/>
            <person name="Borenstein D."/>
            <person name="Chen Z."/>
            <person name="Engels R."/>
            <person name="Freedman E."/>
            <person name="Gellesch M."/>
            <person name="Goldberg J."/>
            <person name="Griggs A."/>
            <person name="Gujja S."/>
            <person name="Heiman D."/>
            <person name="Hepburn T."/>
            <person name="Howarth C."/>
            <person name="Jen D."/>
            <person name="Larson L."/>
            <person name="Lewis B."/>
            <person name="Mehta T."/>
            <person name="Park D."/>
            <person name="Pearson M."/>
            <person name="Roberts A."/>
            <person name="Saif S."/>
            <person name="Shenoy N."/>
            <person name="Sisk P."/>
            <person name="Stolte C."/>
            <person name="Sykes S."/>
            <person name="Walk T."/>
            <person name="White J."/>
            <person name="Yandava C."/>
            <person name="Burger G."/>
            <person name="Gray M.W."/>
            <person name="Holland P.W.H."/>
            <person name="King N."/>
            <person name="Lang F.B.F."/>
            <person name="Roger A.J."/>
            <person name="Ruiz-Trillo I."/>
            <person name="Lander E."/>
            <person name="Nusbaum C."/>
        </authorList>
    </citation>
    <scope>NUCLEOTIDE SEQUENCE [LARGE SCALE GENOMIC DNA]</scope>
    <source>
        <strain evidence="5">ATCC 38327</strain>
    </source>
</reference>
<evidence type="ECO:0000313" key="4">
    <source>
        <dbReference type="EMBL" id="KNE70379.1"/>
    </source>
</evidence>
<dbReference type="PANTHER" id="PTHR13720:SF33">
    <property type="entry name" value="HELP DOMAIN-CONTAINING PROTEIN"/>
    <property type="match status" value="1"/>
</dbReference>
<dbReference type="PROSITE" id="PS00678">
    <property type="entry name" value="WD_REPEATS_1"/>
    <property type="match status" value="1"/>
</dbReference>
<evidence type="ECO:0008006" key="6">
    <source>
        <dbReference type="Google" id="ProtNLM"/>
    </source>
</evidence>
<sequence length="337" mass="36066">MDLDETPLEPDFEFKKEFSPNLLNAGVYLLITSMQVSTFAVNYVGRPFRESIQENAALYRGLMLVGSVAFIAALEILPPLNEWLQLCEFPPGFADRLTATMAADFVLVYGIERACKAILAKSEPRKELRIMRTTTTFVALTYHKGTGLVASGQVGVSPAVHVWRVQEPETVVASFVLPKGSKAVAAVAFSHDARFLVVAAADNDHTLCVFDVQGNKSEPVATSKGGSSAIVDVACAPSANDDRVFEFVAVGQKSDGTDINSVARASGPGLVAVATDNGNVEVVNWPAPFNKHVTARHVGKVHAAHVTNVRWANGERVAVSTGGRDGCVVFWDVVPVA</sequence>
<evidence type="ECO:0000313" key="5">
    <source>
        <dbReference type="Proteomes" id="UP000054350"/>
    </source>
</evidence>
<organism evidence="4 5">
    <name type="scientific">Allomyces macrogynus (strain ATCC 38327)</name>
    <name type="common">Allomyces javanicus var. macrogynus</name>
    <dbReference type="NCBI Taxonomy" id="578462"/>
    <lineage>
        <taxon>Eukaryota</taxon>
        <taxon>Fungi</taxon>
        <taxon>Fungi incertae sedis</taxon>
        <taxon>Blastocladiomycota</taxon>
        <taxon>Blastocladiomycetes</taxon>
        <taxon>Blastocladiales</taxon>
        <taxon>Blastocladiaceae</taxon>
        <taxon>Allomyces</taxon>
    </lineage>
</organism>
<keyword evidence="2" id="KW-0677">Repeat</keyword>
<dbReference type="SUPFAM" id="SSF50978">
    <property type="entry name" value="WD40 repeat-like"/>
    <property type="match status" value="1"/>
</dbReference>
<dbReference type="VEuPathDB" id="FungiDB:AMAG_14519"/>
<dbReference type="Gene3D" id="2.130.10.10">
    <property type="entry name" value="YVTN repeat-like/Quinoprotein amine dehydrogenase"/>
    <property type="match status" value="2"/>
</dbReference>
<keyword evidence="1" id="KW-0853">WD repeat</keyword>
<evidence type="ECO:0000256" key="2">
    <source>
        <dbReference type="ARBA" id="ARBA00022737"/>
    </source>
</evidence>
<dbReference type="Proteomes" id="UP000054350">
    <property type="component" value="Unassembled WGS sequence"/>
</dbReference>
<dbReference type="eggNOG" id="KOG2106">
    <property type="taxonomic scope" value="Eukaryota"/>
</dbReference>
<dbReference type="GO" id="GO:0005929">
    <property type="term" value="C:cilium"/>
    <property type="evidence" value="ECO:0007669"/>
    <property type="project" value="UniProtKB-ARBA"/>
</dbReference>
<name>A0A0L0T723_ALLM3</name>
<evidence type="ECO:0000256" key="1">
    <source>
        <dbReference type="ARBA" id="ARBA00022574"/>
    </source>
</evidence>
<keyword evidence="3" id="KW-0812">Transmembrane</keyword>
<dbReference type="InterPro" id="IPR015943">
    <property type="entry name" value="WD40/YVTN_repeat-like_dom_sf"/>
</dbReference>
<feature type="transmembrane region" description="Helical" evidence="3">
    <location>
        <begin position="25"/>
        <end position="45"/>
    </location>
</feature>
<dbReference type="SMART" id="SM00320">
    <property type="entry name" value="WD40"/>
    <property type="match status" value="3"/>
</dbReference>
<dbReference type="EMBL" id="GG745365">
    <property type="protein sequence ID" value="KNE70379.1"/>
    <property type="molecule type" value="Genomic_DNA"/>
</dbReference>
<gene>
    <name evidence="4" type="ORF">AMAG_14519</name>
</gene>
<keyword evidence="3" id="KW-1133">Transmembrane helix</keyword>
<keyword evidence="5" id="KW-1185">Reference proteome</keyword>
<dbReference type="AlphaFoldDB" id="A0A0L0T723"/>
<dbReference type="Pfam" id="PF00400">
    <property type="entry name" value="WD40"/>
    <property type="match status" value="2"/>
</dbReference>
<reference evidence="4 5" key="1">
    <citation type="submission" date="2009-11" db="EMBL/GenBank/DDBJ databases">
        <title>Annotation of Allomyces macrogynus ATCC 38327.</title>
        <authorList>
            <consortium name="The Broad Institute Genome Sequencing Platform"/>
            <person name="Russ C."/>
            <person name="Cuomo C."/>
            <person name="Burger G."/>
            <person name="Gray M.W."/>
            <person name="Holland P.W.H."/>
            <person name="King N."/>
            <person name="Lang F.B.F."/>
            <person name="Roger A.J."/>
            <person name="Ruiz-Trillo I."/>
            <person name="Young S.K."/>
            <person name="Zeng Q."/>
            <person name="Gargeya S."/>
            <person name="Fitzgerald M."/>
            <person name="Haas B."/>
            <person name="Abouelleil A."/>
            <person name="Alvarado L."/>
            <person name="Arachchi H.M."/>
            <person name="Berlin A."/>
            <person name="Chapman S.B."/>
            <person name="Gearin G."/>
            <person name="Goldberg J."/>
            <person name="Griggs A."/>
            <person name="Gujja S."/>
            <person name="Hansen M."/>
            <person name="Heiman D."/>
            <person name="Howarth C."/>
            <person name="Larimer J."/>
            <person name="Lui A."/>
            <person name="MacDonald P.J.P."/>
            <person name="McCowen C."/>
            <person name="Montmayeur A."/>
            <person name="Murphy C."/>
            <person name="Neiman D."/>
            <person name="Pearson M."/>
            <person name="Priest M."/>
            <person name="Roberts A."/>
            <person name="Saif S."/>
            <person name="Shea T."/>
            <person name="Sisk P."/>
            <person name="Stolte C."/>
            <person name="Sykes S."/>
            <person name="Wortman J."/>
            <person name="Nusbaum C."/>
            <person name="Birren B."/>
        </authorList>
    </citation>
    <scope>NUCLEOTIDE SEQUENCE [LARGE SCALE GENOMIC DNA]</scope>
    <source>
        <strain evidence="4 5">ATCC 38327</strain>
    </source>
</reference>
<dbReference type="eggNOG" id="KOG0209">
    <property type="taxonomic scope" value="Eukaryota"/>
</dbReference>